<reference evidence="2" key="2">
    <citation type="journal article" date="2015" name="Data Brief">
        <title>Shoot transcriptome of the giant reed, Arundo donax.</title>
        <authorList>
            <person name="Barrero R.A."/>
            <person name="Guerrero F.D."/>
            <person name="Moolhuijzen P."/>
            <person name="Goolsby J.A."/>
            <person name="Tidwell J."/>
            <person name="Bellgard S.E."/>
            <person name="Bellgard M.I."/>
        </authorList>
    </citation>
    <scope>NUCLEOTIDE SEQUENCE</scope>
    <source>
        <tissue evidence="2">Shoot tissue taken approximately 20 cm above the soil surface</tissue>
    </source>
</reference>
<reference evidence="2" key="1">
    <citation type="submission" date="2014-09" db="EMBL/GenBank/DDBJ databases">
        <authorList>
            <person name="Magalhaes I.L.F."/>
            <person name="Oliveira U."/>
            <person name="Santos F.R."/>
            <person name="Vidigal T.H.D.A."/>
            <person name="Brescovit A.D."/>
            <person name="Santos A.J."/>
        </authorList>
    </citation>
    <scope>NUCLEOTIDE SEQUENCE</scope>
    <source>
        <tissue evidence="2">Shoot tissue taken approximately 20 cm above the soil surface</tissue>
    </source>
</reference>
<accession>A0A0A8ZDL2</accession>
<evidence type="ECO:0000256" key="1">
    <source>
        <dbReference type="SAM" id="MobiDB-lite"/>
    </source>
</evidence>
<proteinExistence type="predicted"/>
<organism evidence="2">
    <name type="scientific">Arundo donax</name>
    <name type="common">Giant reed</name>
    <name type="synonym">Donax arundinaceus</name>
    <dbReference type="NCBI Taxonomy" id="35708"/>
    <lineage>
        <taxon>Eukaryota</taxon>
        <taxon>Viridiplantae</taxon>
        <taxon>Streptophyta</taxon>
        <taxon>Embryophyta</taxon>
        <taxon>Tracheophyta</taxon>
        <taxon>Spermatophyta</taxon>
        <taxon>Magnoliopsida</taxon>
        <taxon>Liliopsida</taxon>
        <taxon>Poales</taxon>
        <taxon>Poaceae</taxon>
        <taxon>PACMAD clade</taxon>
        <taxon>Arundinoideae</taxon>
        <taxon>Arundineae</taxon>
        <taxon>Arundo</taxon>
    </lineage>
</organism>
<sequence>MVFQEPGRVAHSEQVGLDKIATQDALGAGVADDLEHVVAGHGAGDDGGGGAPGCAITDGGSRGRRHSRTGNIGGGVLGWCGMRRRAAEAGACAGGTE</sequence>
<dbReference type="EMBL" id="GBRH01262152">
    <property type="protein sequence ID" value="JAD35743.1"/>
    <property type="molecule type" value="Transcribed_RNA"/>
</dbReference>
<dbReference type="AlphaFoldDB" id="A0A0A8ZDL2"/>
<name>A0A0A8ZDL2_ARUDO</name>
<evidence type="ECO:0000313" key="2">
    <source>
        <dbReference type="EMBL" id="JAD35743.1"/>
    </source>
</evidence>
<protein>
    <submittedName>
        <fullName evidence="2">Uncharacterized protein</fullName>
    </submittedName>
</protein>
<feature type="compositionally biased region" description="Gly residues" evidence="1">
    <location>
        <begin position="41"/>
        <end position="52"/>
    </location>
</feature>
<feature type="region of interest" description="Disordered" evidence="1">
    <location>
        <begin position="41"/>
        <end position="71"/>
    </location>
</feature>